<name>A0A2W5TP83_9BACT</name>
<dbReference type="GO" id="GO:0009396">
    <property type="term" value="P:folic acid-containing compound biosynthetic process"/>
    <property type="evidence" value="ECO:0007669"/>
    <property type="project" value="TreeGrafter"/>
</dbReference>
<keyword evidence="7" id="KW-0436">Ligase</keyword>
<feature type="region of interest" description="Disordered" evidence="6">
    <location>
        <begin position="1"/>
        <end position="22"/>
    </location>
</feature>
<evidence type="ECO:0000313" key="8">
    <source>
        <dbReference type="Proteomes" id="UP000249061"/>
    </source>
</evidence>
<dbReference type="Proteomes" id="UP000249061">
    <property type="component" value="Unassembled WGS sequence"/>
</dbReference>
<comment type="similarity">
    <text evidence="1 5">Belongs to the 5-formyltetrahydrofolate cyclo-ligase family.</text>
</comment>
<accession>A0A2W5TP83</accession>
<comment type="caution">
    <text evidence="7">The sequence shown here is derived from an EMBL/GenBank/DDBJ whole genome shotgun (WGS) entry which is preliminary data.</text>
</comment>
<dbReference type="PANTHER" id="PTHR23407">
    <property type="entry name" value="ATPASE INHIBITOR/5-FORMYLTETRAHYDROFOLATE CYCLO-LIGASE"/>
    <property type="match status" value="1"/>
</dbReference>
<reference evidence="7 8" key="1">
    <citation type="submission" date="2017-08" db="EMBL/GenBank/DDBJ databases">
        <title>Infants hospitalized years apart are colonized by the same room-sourced microbial strains.</title>
        <authorList>
            <person name="Brooks B."/>
            <person name="Olm M.R."/>
            <person name="Firek B.A."/>
            <person name="Baker R."/>
            <person name="Thomas B.C."/>
            <person name="Morowitz M.J."/>
            <person name="Banfield J.F."/>
        </authorList>
    </citation>
    <scope>NUCLEOTIDE SEQUENCE [LARGE SCALE GENOMIC DNA]</scope>
    <source>
        <strain evidence="7">S2_003_000_R2_14</strain>
    </source>
</reference>
<dbReference type="NCBIfam" id="TIGR02727">
    <property type="entry name" value="MTHFS_bact"/>
    <property type="match status" value="1"/>
</dbReference>
<dbReference type="EMBL" id="QFQP01000002">
    <property type="protein sequence ID" value="PZR17469.1"/>
    <property type="molecule type" value="Genomic_DNA"/>
</dbReference>
<dbReference type="InterPro" id="IPR037171">
    <property type="entry name" value="NagB/RpiA_transferase-like"/>
</dbReference>
<dbReference type="Gene3D" id="3.40.50.10420">
    <property type="entry name" value="NagB/RpiA/CoA transferase-like"/>
    <property type="match status" value="1"/>
</dbReference>
<organism evidence="7 8">
    <name type="scientific">Archangium gephyra</name>
    <dbReference type="NCBI Taxonomy" id="48"/>
    <lineage>
        <taxon>Bacteria</taxon>
        <taxon>Pseudomonadati</taxon>
        <taxon>Myxococcota</taxon>
        <taxon>Myxococcia</taxon>
        <taxon>Myxococcales</taxon>
        <taxon>Cystobacterineae</taxon>
        <taxon>Archangiaceae</taxon>
        <taxon>Archangium</taxon>
    </lineage>
</organism>
<evidence type="ECO:0000256" key="5">
    <source>
        <dbReference type="RuleBase" id="RU361279"/>
    </source>
</evidence>
<dbReference type="GO" id="GO:0035999">
    <property type="term" value="P:tetrahydrofolate interconversion"/>
    <property type="evidence" value="ECO:0007669"/>
    <property type="project" value="TreeGrafter"/>
</dbReference>
<keyword evidence="2 4" id="KW-0547">Nucleotide-binding</keyword>
<gene>
    <name evidence="7" type="ORF">DI536_03885</name>
</gene>
<protein>
    <recommendedName>
        <fullName evidence="5">5-formyltetrahydrofolate cyclo-ligase</fullName>
        <ecNumber evidence="5">6.3.3.2</ecNumber>
    </recommendedName>
</protein>
<dbReference type="Pfam" id="PF01812">
    <property type="entry name" value="5-FTHF_cyc-lig"/>
    <property type="match status" value="1"/>
</dbReference>
<dbReference type="InterPro" id="IPR024185">
    <property type="entry name" value="FTHF_cligase-like_sf"/>
</dbReference>
<feature type="binding site" evidence="4">
    <location>
        <begin position="134"/>
        <end position="142"/>
    </location>
    <ligand>
        <name>ATP</name>
        <dbReference type="ChEBI" id="CHEBI:30616"/>
    </ligand>
</feature>
<dbReference type="GO" id="GO:0030272">
    <property type="term" value="F:5-formyltetrahydrofolate cyclo-ligase activity"/>
    <property type="evidence" value="ECO:0007669"/>
    <property type="project" value="UniProtKB-EC"/>
</dbReference>
<keyword evidence="3 4" id="KW-0067">ATP-binding</keyword>
<evidence type="ECO:0000256" key="4">
    <source>
        <dbReference type="PIRSR" id="PIRSR006806-1"/>
    </source>
</evidence>
<proteinExistence type="inferred from homology"/>
<dbReference type="GO" id="GO:0005524">
    <property type="term" value="F:ATP binding"/>
    <property type="evidence" value="ECO:0007669"/>
    <property type="project" value="UniProtKB-KW"/>
</dbReference>
<evidence type="ECO:0000256" key="1">
    <source>
        <dbReference type="ARBA" id="ARBA00010638"/>
    </source>
</evidence>
<dbReference type="GO" id="GO:0046872">
    <property type="term" value="F:metal ion binding"/>
    <property type="evidence" value="ECO:0007669"/>
    <property type="project" value="UniProtKB-KW"/>
</dbReference>
<feature type="compositionally biased region" description="Basic and acidic residues" evidence="6">
    <location>
        <begin position="9"/>
        <end position="19"/>
    </location>
</feature>
<evidence type="ECO:0000313" key="7">
    <source>
        <dbReference type="EMBL" id="PZR17469.1"/>
    </source>
</evidence>
<comment type="catalytic activity">
    <reaction evidence="5">
        <text>(6S)-5-formyl-5,6,7,8-tetrahydrofolate + ATP = (6R)-5,10-methenyltetrahydrofolate + ADP + phosphate</text>
        <dbReference type="Rhea" id="RHEA:10488"/>
        <dbReference type="ChEBI" id="CHEBI:30616"/>
        <dbReference type="ChEBI" id="CHEBI:43474"/>
        <dbReference type="ChEBI" id="CHEBI:57455"/>
        <dbReference type="ChEBI" id="CHEBI:57457"/>
        <dbReference type="ChEBI" id="CHEBI:456216"/>
        <dbReference type="EC" id="6.3.3.2"/>
    </reaction>
</comment>
<evidence type="ECO:0000256" key="2">
    <source>
        <dbReference type="ARBA" id="ARBA00022741"/>
    </source>
</evidence>
<dbReference type="AlphaFoldDB" id="A0A2W5TP83"/>
<dbReference type="InterPro" id="IPR002698">
    <property type="entry name" value="FTHF_cligase"/>
</dbReference>
<keyword evidence="5" id="KW-0460">Magnesium</keyword>
<feature type="binding site" evidence="4">
    <location>
        <begin position="8"/>
        <end position="12"/>
    </location>
    <ligand>
        <name>ATP</name>
        <dbReference type="ChEBI" id="CHEBI:30616"/>
    </ligand>
</feature>
<comment type="cofactor">
    <cofactor evidence="5">
        <name>Mg(2+)</name>
        <dbReference type="ChEBI" id="CHEBI:18420"/>
    </cofactor>
</comment>
<keyword evidence="5" id="KW-0479">Metal-binding</keyword>
<dbReference type="PANTHER" id="PTHR23407:SF1">
    <property type="entry name" value="5-FORMYLTETRAHYDROFOLATE CYCLO-LIGASE"/>
    <property type="match status" value="1"/>
</dbReference>
<dbReference type="PIRSF" id="PIRSF006806">
    <property type="entry name" value="FTHF_cligase"/>
    <property type="match status" value="1"/>
</dbReference>
<dbReference type="EC" id="6.3.3.2" evidence="5"/>
<evidence type="ECO:0000256" key="3">
    <source>
        <dbReference type="ARBA" id="ARBA00022840"/>
    </source>
</evidence>
<feature type="binding site" evidence="4">
    <location>
        <position position="59"/>
    </location>
    <ligand>
        <name>substrate</name>
    </ligand>
</feature>
<dbReference type="SUPFAM" id="SSF100950">
    <property type="entry name" value="NagB/RpiA/CoA transferase-like"/>
    <property type="match status" value="1"/>
</dbReference>
<sequence length="192" mass="21215">MGNVFSDKVAQRREAEGRRRSLSPEVVERWGGEVQRHLAALPLFTGARAVAAYDAQKFEVPLAALVAALEARGVHVVFPRLERGSRVLRFHRPSAWRTGPLSLREPSPDSPEVAPTDIDVWLVPGVAFTRDGRRLGRGGGYYDTTLERRRADATLIGVAFEVSVLHDIAVEAHDVRMHRIATERGVFSCDPG</sequence>
<evidence type="ECO:0000256" key="6">
    <source>
        <dbReference type="SAM" id="MobiDB-lite"/>
    </source>
</evidence>